<protein>
    <submittedName>
        <fullName evidence="5">Universal stress protein</fullName>
    </submittedName>
</protein>
<dbReference type="PRINTS" id="PR01438">
    <property type="entry name" value="UNVRSLSTRESS"/>
</dbReference>
<evidence type="ECO:0000313" key="5">
    <source>
        <dbReference type="EMBL" id="MFI2474526.1"/>
    </source>
</evidence>
<gene>
    <name evidence="5" type="ORF">ACH49W_14215</name>
</gene>
<sequence length="303" mass="32123">MFAQSTDNPHQLASAPIVVGIDGSEASDLAVYWAAETAVRRGRTLRIVHGLDLEAAQAVFGRYDLVVSFVAQTLREEGAARLATAVRLARSVAAELRVETELSPTHPAWLLCERSRSAHLVVLGAGQSGELAHIGSTLLAVTARGHGDIVIVRDTGSEQRTRATGPVVLGIDNSRVSETAVAAAFAEASARETTLVAAHACCVNHHPRAGVTSLLPVREIHSAAKQVLAEQLAGWQEKFPDVQVVRKVSAADPRHLLTVWSKSAQLVVVASRGRGGLRGPTLGSTSNFLVQHAYCPVMVAHTD</sequence>
<keyword evidence="3" id="KW-0067">ATP-binding</keyword>
<feature type="domain" description="UspA" evidence="4">
    <location>
        <begin position="16"/>
        <end position="153"/>
    </location>
</feature>
<reference evidence="5 6" key="1">
    <citation type="submission" date="2024-10" db="EMBL/GenBank/DDBJ databases">
        <title>The Natural Products Discovery Center: Release of the First 8490 Sequenced Strains for Exploring Actinobacteria Biosynthetic Diversity.</title>
        <authorList>
            <person name="Kalkreuter E."/>
            <person name="Kautsar S.A."/>
            <person name="Yang D."/>
            <person name="Bader C.D."/>
            <person name="Teijaro C.N."/>
            <person name="Fluegel L."/>
            <person name="Davis C.M."/>
            <person name="Simpson J.R."/>
            <person name="Lauterbach L."/>
            <person name="Steele A.D."/>
            <person name="Gui C."/>
            <person name="Meng S."/>
            <person name="Li G."/>
            <person name="Viehrig K."/>
            <person name="Ye F."/>
            <person name="Su P."/>
            <person name="Kiefer A.F."/>
            <person name="Nichols A."/>
            <person name="Cepeda A.J."/>
            <person name="Yan W."/>
            <person name="Fan B."/>
            <person name="Jiang Y."/>
            <person name="Adhikari A."/>
            <person name="Zheng C.-J."/>
            <person name="Schuster L."/>
            <person name="Cowan T.M."/>
            <person name="Smanski M.J."/>
            <person name="Chevrette M.G."/>
            <person name="De Carvalho L.P.S."/>
            <person name="Shen B."/>
        </authorList>
    </citation>
    <scope>NUCLEOTIDE SEQUENCE [LARGE SCALE GENOMIC DNA]</scope>
    <source>
        <strain evidence="5 6">NPDC019275</strain>
    </source>
</reference>
<evidence type="ECO:0000313" key="6">
    <source>
        <dbReference type="Proteomes" id="UP001611415"/>
    </source>
</evidence>
<comment type="similarity">
    <text evidence="1">Belongs to the universal stress protein A family.</text>
</comment>
<dbReference type="InterPro" id="IPR014729">
    <property type="entry name" value="Rossmann-like_a/b/a_fold"/>
</dbReference>
<dbReference type="Gene3D" id="3.40.50.620">
    <property type="entry name" value="HUPs"/>
    <property type="match status" value="2"/>
</dbReference>
<keyword evidence="6" id="KW-1185">Reference proteome</keyword>
<accession>A0ABW7X0C5</accession>
<comment type="caution">
    <text evidence="5">The sequence shown here is derived from an EMBL/GenBank/DDBJ whole genome shotgun (WGS) entry which is preliminary data.</text>
</comment>
<dbReference type="InterPro" id="IPR006015">
    <property type="entry name" value="Universal_stress_UspA"/>
</dbReference>
<dbReference type="PANTHER" id="PTHR46268:SF27">
    <property type="entry name" value="UNIVERSAL STRESS PROTEIN RV2623"/>
    <property type="match status" value="1"/>
</dbReference>
<dbReference type="EMBL" id="JBIRYO010000008">
    <property type="protein sequence ID" value="MFI2474526.1"/>
    <property type="molecule type" value="Genomic_DNA"/>
</dbReference>
<dbReference type="SUPFAM" id="SSF52402">
    <property type="entry name" value="Adenine nucleotide alpha hydrolases-like"/>
    <property type="match status" value="2"/>
</dbReference>
<dbReference type="Pfam" id="PF00582">
    <property type="entry name" value="Usp"/>
    <property type="match status" value="2"/>
</dbReference>
<evidence type="ECO:0000259" key="4">
    <source>
        <dbReference type="Pfam" id="PF00582"/>
    </source>
</evidence>
<dbReference type="PANTHER" id="PTHR46268">
    <property type="entry name" value="STRESS RESPONSE PROTEIN NHAX"/>
    <property type="match status" value="1"/>
</dbReference>
<evidence type="ECO:0000256" key="2">
    <source>
        <dbReference type="ARBA" id="ARBA00022741"/>
    </source>
</evidence>
<keyword evidence="2" id="KW-0547">Nucleotide-binding</keyword>
<dbReference type="InterPro" id="IPR006016">
    <property type="entry name" value="UspA"/>
</dbReference>
<name>A0ABW7X0C5_9NOCA</name>
<dbReference type="Proteomes" id="UP001611415">
    <property type="component" value="Unassembled WGS sequence"/>
</dbReference>
<feature type="domain" description="UspA" evidence="4">
    <location>
        <begin position="166"/>
        <end position="300"/>
    </location>
</feature>
<organism evidence="5 6">
    <name type="scientific">Nocardia xishanensis</name>
    <dbReference type="NCBI Taxonomy" id="238964"/>
    <lineage>
        <taxon>Bacteria</taxon>
        <taxon>Bacillati</taxon>
        <taxon>Actinomycetota</taxon>
        <taxon>Actinomycetes</taxon>
        <taxon>Mycobacteriales</taxon>
        <taxon>Nocardiaceae</taxon>
        <taxon>Nocardia</taxon>
    </lineage>
</organism>
<evidence type="ECO:0000256" key="1">
    <source>
        <dbReference type="ARBA" id="ARBA00008791"/>
    </source>
</evidence>
<evidence type="ECO:0000256" key="3">
    <source>
        <dbReference type="ARBA" id="ARBA00022840"/>
    </source>
</evidence>
<dbReference type="RefSeq" id="WP_397092740.1">
    <property type="nucleotide sequence ID" value="NZ_JBIRYO010000008.1"/>
</dbReference>
<proteinExistence type="inferred from homology"/>